<feature type="region of interest" description="Disordered" evidence="1">
    <location>
        <begin position="1"/>
        <end position="26"/>
    </location>
</feature>
<protein>
    <submittedName>
        <fullName evidence="2">Uncharacterized protein</fullName>
    </submittedName>
</protein>
<feature type="compositionally biased region" description="Basic and acidic residues" evidence="1">
    <location>
        <begin position="99"/>
        <end position="109"/>
    </location>
</feature>
<evidence type="ECO:0000313" key="2">
    <source>
        <dbReference type="EMBL" id="CAJ0564320.1"/>
    </source>
</evidence>
<dbReference type="EMBL" id="CATQJA010000856">
    <property type="protein sequence ID" value="CAJ0564320.1"/>
    <property type="molecule type" value="Genomic_DNA"/>
</dbReference>
<sequence length="317" mass="35944">MPALRVDSDLSPSRASRNAHERQRASEQNDIIAILKGHVFRINPELSRKHKFVKRDVLLHGIKTILYLEQKCRDHGIKLPFNNTAKRCDSPDELRRFEGKLPTERRSELVPHGVEDEEDYEDGDDSEEDEEDSRSRQNSSASRKRGREEDRSVTSRGSSYSPGAPNPKKRNSDTTSGAKLFKKSCRIVVGSYAAERAAKKKGTTEEDVDPEMEDVELGLAIDTFEKCKHQLAYDEVRDGCAKMRCVHFWQLNRLQNEQLAKGTGEELVKYMLTSTEGECAAARDRARHEQDTEHEASLSPAPELVAEDKILRPPESL</sequence>
<dbReference type="GO" id="GO:0046983">
    <property type="term" value="F:protein dimerization activity"/>
    <property type="evidence" value="ECO:0007669"/>
    <property type="project" value="InterPro"/>
</dbReference>
<evidence type="ECO:0000256" key="1">
    <source>
        <dbReference type="SAM" id="MobiDB-lite"/>
    </source>
</evidence>
<feature type="compositionally biased region" description="Acidic residues" evidence="1">
    <location>
        <begin position="115"/>
        <end position="132"/>
    </location>
</feature>
<dbReference type="SUPFAM" id="SSF47459">
    <property type="entry name" value="HLH, helix-loop-helix DNA-binding domain"/>
    <property type="match status" value="1"/>
</dbReference>
<dbReference type="AlphaFoldDB" id="A0AA36FRE8"/>
<dbReference type="InterPro" id="IPR036638">
    <property type="entry name" value="HLH_DNA-bd_sf"/>
</dbReference>
<proteinExistence type="predicted"/>
<gene>
    <name evidence="2" type="ORF">MSPICULIGERA_LOCUS3002</name>
</gene>
<feature type="compositionally biased region" description="Basic and acidic residues" evidence="1">
    <location>
        <begin position="281"/>
        <end position="296"/>
    </location>
</feature>
<feature type="region of interest" description="Disordered" evidence="1">
    <location>
        <begin position="281"/>
        <end position="317"/>
    </location>
</feature>
<organism evidence="2 3">
    <name type="scientific">Mesorhabditis spiculigera</name>
    <dbReference type="NCBI Taxonomy" id="96644"/>
    <lineage>
        <taxon>Eukaryota</taxon>
        <taxon>Metazoa</taxon>
        <taxon>Ecdysozoa</taxon>
        <taxon>Nematoda</taxon>
        <taxon>Chromadorea</taxon>
        <taxon>Rhabditida</taxon>
        <taxon>Rhabditina</taxon>
        <taxon>Rhabditomorpha</taxon>
        <taxon>Rhabditoidea</taxon>
        <taxon>Rhabditidae</taxon>
        <taxon>Mesorhabditinae</taxon>
        <taxon>Mesorhabditis</taxon>
    </lineage>
</organism>
<comment type="caution">
    <text evidence="2">The sequence shown here is derived from an EMBL/GenBank/DDBJ whole genome shotgun (WGS) entry which is preliminary data.</text>
</comment>
<reference evidence="2" key="1">
    <citation type="submission" date="2023-06" db="EMBL/GenBank/DDBJ databases">
        <authorList>
            <person name="Delattre M."/>
        </authorList>
    </citation>
    <scope>NUCLEOTIDE SEQUENCE</scope>
    <source>
        <strain evidence="2">AF72</strain>
    </source>
</reference>
<keyword evidence="3" id="KW-1185">Reference proteome</keyword>
<feature type="non-terminal residue" evidence="2">
    <location>
        <position position="1"/>
    </location>
</feature>
<feature type="compositionally biased region" description="Basic and acidic residues" evidence="1">
    <location>
        <begin position="306"/>
        <end position="317"/>
    </location>
</feature>
<dbReference type="Proteomes" id="UP001177023">
    <property type="component" value="Unassembled WGS sequence"/>
</dbReference>
<feature type="region of interest" description="Disordered" evidence="1">
    <location>
        <begin position="99"/>
        <end position="176"/>
    </location>
</feature>
<evidence type="ECO:0000313" key="3">
    <source>
        <dbReference type="Proteomes" id="UP001177023"/>
    </source>
</evidence>
<accession>A0AA36FRE8</accession>
<name>A0AA36FRE8_9BILA</name>